<reference evidence="1 2" key="1">
    <citation type="submission" date="2020-08" db="EMBL/GenBank/DDBJ databases">
        <title>Functional genomics of gut bacteria from endangered species of beetles.</title>
        <authorList>
            <person name="Carlos-Shanley C."/>
        </authorList>
    </citation>
    <scope>NUCLEOTIDE SEQUENCE [LARGE SCALE GENOMIC DNA]</scope>
    <source>
        <strain evidence="1 2">S00245</strain>
    </source>
</reference>
<keyword evidence="2" id="KW-1185">Reference proteome</keyword>
<organism evidence="1 2">
    <name type="scientific">Novosphingobium chloroacetimidivorans</name>
    <dbReference type="NCBI Taxonomy" id="1428314"/>
    <lineage>
        <taxon>Bacteria</taxon>
        <taxon>Pseudomonadati</taxon>
        <taxon>Pseudomonadota</taxon>
        <taxon>Alphaproteobacteria</taxon>
        <taxon>Sphingomonadales</taxon>
        <taxon>Sphingomonadaceae</taxon>
        <taxon>Novosphingobium</taxon>
    </lineage>
</organism>
<accession>A0A7W7K7M4</accession>
<sequence length="106" mass="10917">MDMAFDLDGGGLAADAGVQALPVVHPRWPDLLARLVASREASASLAKGIRTETIAMRGSFDDFAAACLAAFPVRHRSVNPNDLGNRKSGEAIASAVAGLTRSGGRG</sequence>
<gene>
    <name evidence="1" type="ORF">HNO88_001055</name>
</gene>
<evidence type="ECO:0000313" key="1">
    <source>
        <dbReference type="EMBL" id="MBB4857744.1"/>
    </source>
</evidence>
<dbReference type="Proteomes" id="UP000555448">
    <property type="component" value="Unassembled WGS sequence"/>
</dbReference>
<comment type="caution">
    <text evidence="1">The sequence shown here is derived from an EMBL/GenBank/DDBJ whole genome shotgun (WGS) entry which is preliminary data.</text>
</comment>
<proteinExistence type="predicted"/>
<dbReference type="RefSeq" id="WP_184243006.1">
    <property type="nucleotide sequence ID" value="NZ_JACHLR010000003.1"/>
</dbReference>
<name>A0A7W7K7M4_9SPHN</name>
<protein>
    <submittedName>
        <fullName evidence="1">Uncharacterized protein</fullName>
    </submittedName>
</protein>
<dbReference type="EMBL" id="JACHLR010000003">
    <property type="protein sequence ID" value="MBB4857744.1"/>
    <property type="molecule type" value="Genomic_DNA"/>
</dbReference>
<dbReference type="AlphaFoldDB" id="A0A7W7K7M4"/>
<evidence type="ECO:0000313" key="2">
    <source>
        <dbReference type="Proteomes" id="UP000555448"/>
    </source>
</evidence>